<protein>
    <submittedName>
        <fullName evidence="5">DNA-binding transcriptional regulator, MarR family</fullName>
    </submittedName>
</protein>
<evidence type="ECO:0000313" key="5">
    <source>
        <dbReference type="EMBL" id="SFG06480.1"/>
    </source>
</evidence>
<dbReference type="InterPro" id="IPR036388">
    <property type="entry name" value="WH-like_DNA-bd_sf"/>
</dbReference>
<evidence type="ECO:0000313" key="6">
    <source>
        <dbReference type="Proteomes" id="UP000198897"/>
    </source>
</evidence>
<evidence type="ECO:0000256" key="3">
    <source>
        <dbReference type="ARBA" id="ARBA00023163"/>
    </source>
</evidence>
<dbReference type="SMART" id="SM00347">
    <property type="entry name" value="HTH_MARR"/>
    <property type="match status" value="1"/>
</dbReference>
<dbReference type="InterPro" id="IPR000835">
    <property type="entry name" value="HTH_MarR-typ"/>
</dbReference>
<proteinExistence type="predicted"/>
<feature type="domain" description="HTH marR-type" evidence="4">
    <location>
        <begin position="6"/>
        <end position="138"/>
    </location>
</feature>
<keyword evidence="3" id="KW-0804">Transcription</keyword>
<sequence>MKQDFSNSLGYNIHMVSHFMQNVYNEKLGEYDLTHSQARVIYFLATCGQQSQTDLQKKLYIKASSMNGVIESLLKHGRIEKQISPNDKRSNLITLTNQGSELHSTIQEIIRKIEIQATEGLSEEEQKIMVTWLKKIQKNMKPSVERSDQQ</sequence>
<reference evidence="6" key="1">
    <citation type="submission" date="2016-10" db="EMBL/GenBank/DDBJ databases">
        <authorList>
            <person name="Varghese N."/>
            <person name="Submissions S."/>
        </authorList>
    </citation>
    <scope>NUCLEOTIDE SEQUENCE [LARGE SCALE GENOMIC DNA]</scope>
    <source>
        <strain evidence="6">FP5</strain>
    </source>
</reference>
<gene>
    <name evidence="5" type="ORF">SAMN05216353_12149</name>
</gene>
<dbReference type="SUPFAM" id="SSF46785">
    <property type="entry name" value="Winged helix' DNA-binding domain"/>
    <property type="match status" value="1"/>
</dbReference>
<dbReference type="PANTHER" id="PTHR42756">
    <property type="entry name" value="TRANSCRIPTIONAL REGULATOR, MARR"/>
    <property type="match status" value="1"/>
</dbReference>
<dbReference type="EMBL" id="FOOG01000021">
    <property type="protein sequence ID" value="SFG06480.1"/>
    <property type="molecule type" value="Genomic_DNA"/>
</dbReference>
<organism evidence="5 6">
    <name type="scientific">Halobacillus alkaliphilus</name>
    <dbReference type="NCBI Taxonomy" id="396056"/>
    <lineage>
        <taxon>Bacteria</taxon>
        <taxon>Bacillati</taxon>
        <taxon>Bacillota</taxon>
        <taxon>Bacilli</taxon>
        <taxon>Bacillales</taxon>
        <taxon>Bacillaceae</taxon>
        <taxon>Halobacillus</taxon>
    </lineage>
</organism>
<evidence type="ECO:0000259" key="4">
    <source>
        <dbReference type="PROSITE" id="PS50995"/>
    </source>
</evidence>
<dbReference type="OrthoDB" id="2328394at2"/>
<dbReference type="PROSITE" id="PS50995">
    <property type="entry name" value="HTH_MARR_2"/>
    <property type="match status" value="1"/>
</dbReference>
<keyword evidence="1" id="KW-0805">Transcription regulation</keyword>
<keyword evidence="6" id="KW-1185">Reference proteome</keyword>
<dbReference type="GO" id="GO:0003677">
    <property type="term" value="F:DNA binding"/>
    <property type="evidence" value="ECO:0007669"/>
    <property type="project" value="UniProtKB-KW"/>
</dbReference>
<dbReference type="PANTHER" id="PTHR42756:SF1">
    <property type="entry name" value="TRANSCRIPTIONAL REPRESSOR OF EMRAB OPERON"/>
    <property type="match status" value="1"/>
</dbReference>
<accession>A0A1I2NTY5</accession>
<name>A0A1I2NTY5_9BACI</name>
<dbReference type="PRINTS" id="PR00598">
    <property type="entry name" value="HTHMARR"/>
</dbReference>
<dbReference type="InterPro" id="IPR036390">
    <property type="entry name" value="WH_DNA-bd_sf"/>
</dbReference>
<dbReference type="Gene3D" id="1.10.10.10">
    <property type="entry name" value="Winged helix-like DNA-binding domain superfamily/Winged helix DNA-binding domain"/>
    <property type="match status" value="1"/>
</dbReference>
<dbReference type="GO" id="GO:0003700">
    <property type="term" value="F:DNA-binding transcription factor activity"/>
    <property type="evidence" value="ECO:0007669"/>
    <property type="project" value="InterPro"/>
</dbReference>
<dbReference type="Proteomes" id="UP000198897">
    <property type="component" value="Unassembled WGS sequence"/>
</dbReference>
<dbReference type="Pfam" id="PF01047">
    <property type="entry name" value="MarR"/>
    <property type="match status" value="1"/>
</dbReference>
<keyword evidence="2 5" id="KW-0238">DNA-binding</keyword>
<dbReference type="AlphaFoldDB" id="A0A1I2NTY5"/>
<evidence type="ECO:0000256" key="2">
    <source>
        <dbReference type="ARBA" id="ARBA00023125"/>
    </source>
</evidence>
<evidence type="ECO:0000256" key="1">
    <source>
        <dbReference type="ARBA" id="ARBA00023015"/>
    </source>
</evidence>
<dbReference type="RefSeq" id="WP_089752273.1">
    <property type="nucleotide sequence ID" value="NZ_FOOG01000021.1"/>
</dbReference>